<proteinExistence type="predicted"/>
<evidence type="ECO:0000256" key="3">
    <source>
        <dbReference type="SAM" id="MobiDB-lite"/>
    </source>
</evidence>
<reference evidence="5" key="1">
    <citation type="journal article" date="2023" name="Front. Mar. Sci.">
        <title>A new Merluccius polli reference genome to investigate the effects of global change in West African waters.</title>
        <authorList>
            <person name="Mateo J.L."/>
            <person name="Blanco-Fernandez C."/>
            <person name="Garcia-Vazquez E."/>
            <person name="Machado-Schiaffino G."/>
        </authorList>
    </citation>
    <scope>NUCLEOTIDE SEQUENCE</scope>
    <source>
        <strain evidence="5">C29</strain>
        <tissue evidence="5">Fin</tissue>
    </source>
</reference>
<evidence type="ECO:0000256" key="2">
    <source>
        <dbReference type="ARBA" id="ARBA00022723"/>
    </source>
</evidence>
<dbReference type="GO" id="GO:0046872">
    <property type="term" value="F:metal ion binding"/>
    <property type="evidence" value="ECO:0007669"/>
    <property type="project" value="UniProtKB-KW"/>
</dbReference>
<dbReference type="InterPro" id="IPR027806">
    <property type="entry name" value="HARBI1_dom"/>
</dbReference>
<sequence length="320" mass="34625">MVQLGPNRITWLQDRSIRRSRSPCMQPLNWDTLLDGLVDVYNHLKAFQSGSVTATGLLNGSTDVPDLQRVLQSSSVPVVVPLSGPAFVRSRRHLDLLRGFLSGPANVSNLLRAPQSGSAPVVVPRSSSGVPTTDPPIPPHQIEEVGAGFAQLAGSPAFCVAVLCAIDGCHIWIKPPAEDASCYFNRKLFTSIQLQAICDHRGKFIDVQHARLHNLCLDNGASSGSTVWSLMRKMLKQEMLKQEITAMMAQNLETGMWNQKEQGQGGDSGPESSSSRNEQGGSSQQVCSPTQTQSLISLTQARHVSKPLILLSNANFTAVH</sequence>
<protein>
    <recommendedName>
        <fullName evidence="4">DDE Tnp4 domain-containing protein</fullName>
    </recommendedName>
</protein>
<evidence type="ECO:0000259" key="4">
    <source>
        <dbReference type="Pfam" id="PF13359"/>
    </source>
</evidence>
<gene>
    <name evidence="5" type="ORF">N1851_007881</name>
</gene>
<evidence type="ECO:0000313" key="6">
    <source>
        <dbReference type="Proteomes" id="UP001174136"/>
    </source>
</evidence>
<comment type="caution">
    <text evidence="5">The sequence shown here is derived from an EMBL/GenBank/DDBJ whole genome shotgun (WGS) entry which is preliminary data.</text>
</comment>
<dbReference type="Proteomes" id="UP001174136">
    <property type="component" value="Unassembled WGS sequence"/>
</dbReference>
<dbReference type="Pfam" id="PF13359">
    <property type="entry name" value="DDE_Tnp_4"/>
    <property type="match status" value="1"/>
</dbReference>
<keyword evidence="2" id="KW-0479">Metal-binding</keyword>
<organism evidence="5 6">
    <name type="scientific">Merluccius polli</name>
    <name type="common">Benguela hake</name>
    <name type="synonym">Merluccius cadenati</name>
    <dbReference type="NCBI Taxonomy" id="89951"/>
    <lineage>
        <taxon>Eukaryota</taxon>
        <taxon>Metazoa</taxon>
        <taxon>Chordata</taxon>
        <taxon>Craniata</taxon>
        <taxon>Vertebrata</taxon>
        <taxon>Euteleostomi</taxon>
        <taxon>Actinopterygii</taxon>
        <taxon>Neopterygii</taxon>
        <taxon>Teleostei</taxon>
        <taxon>Neoteleostei</taxon>
        <taxon>Acanthomorphata</taxon>
        <taxon>Zeiogadaria</taxon>
        <taxon>Gadariae</taxon>
        <taxon>Gadiformes</taxon>
        <taxon>Gadoidei</taxon>
        <taxon>Merlucciidae</taxon>
        <taxon>Merluccius</taxon>
    </lineage>
</organism>
<name>A0AA47N3E8_MERPO</name>
<evidence type="ECO:0000256" key="1">
    <source>
        <dbReference type="ARBA" id="ARBA00001968"/>
    </source>
</evidence>
<feature type="domain" description="DDE Tnp4" evidence="4">
    <location>
        <begin position="166"/>
        <end position="211"/>
    </location>
</feature>
<dbReference type="EMBL" id="JAOPHQ010001425">
    <property type="protein sequence ID" value="KAK0151005.1"/>
    <property type="molecule type" value="Genomic_DNA"/>
</dbReference>
<evidence type="ECO:0000313" key="5">
    <source>
        <dbReference type="EMBL" id="KAK0151005.1"/>
    </source>
</evidence>
<dbReference type="AlphaFoldDB" id="A0AA47N3E8"/>
<comment type="cofactor">
    <cofactor evidence="1">
        <name>a divalent metal cation</name>
        <dbReference type="ChEBI" id="CHEBI:60240"/>
    </cofactor>
</comment>
<keyword evidence="6" id="KW-1185">Reference proteome</keyword>
<feature type="compositionally biased region" description="Low complexity" evidence="3">
    <location>
        <begin position="271"/>
        <end position="285"/>
    </location>
</feature>
<accession>A0AA47N3E8</accession>
<feature type="region of interest" description="Disordered" evidence="3">
    <location>
        <begin position="259"/>
        <end position="289"/>
    </location>
</feature>